<evidence type="ECO:0000256" key="1">
    <source>
        <dbReference type="SAM" id="MobiDB-lite"/>
    </source>
</evidence>
<dbReference type="KEGG" id="lab:LA76x_1120"/>
<accession>A0A0S2F6W8</accession>
<gene>
    <name evidence="2" type="ORF">LA76x_1120</name>
</gene>
<organism evidence="2 3">
    <name type="scientific">Lysobacter antibioticus</name>
    <dbReference type="NCBI Taxonomy" id="84531"/>
    <lineage>
        <taxon>Bacteria</taxon>
        <taxon>Pseudomonadati</taxon>
        <taxon>Pseudomonadota</taxon>
        <taxon>Gammaproteobacteria</taxon>
        <taxon>Lysobacterales</taxon>
        <taxon>Lysobacteraceae</taxon>
        <taxon>Lysobacter</taxon>
    </lineage>
</organism>
<keyword evidence="3" id="KW-1185">Reference proteome</keyword>
<reference evidence="2 3" key="1">
    <citation type="journal article" date="2015" name="BMC Genomics">
        <title>Comparative genomics and metabolic profiling of the genus Lysobacter.</title>
        <authorList>
            <person name="de Bruijn I."/>
            <person name="Cheng X."/>
            <person name="de Jager V."/>
            <person name="Exposito R.G."/>
            <person name="Watrous J."/>
            <person name="Patel N."/>
            <person name="Postma J."/>
            <person name="Dorrestein P.C."/>
            <person name="Kobayashi D."/>
            <person name="Raaijmakers J.M."/>
        </authorList>
    </citation>
    <scope>NUCLEOTIDE SEQUENCE [LARGE SCALE GENOMIC DNA]</scope>
    <source>
        <strain evidence="2 3">76</strain>
    </source>
</reference>
<evidence type="ECO:0000313" key="2">
    <source>
        <dbReference type="EMBL" id="ALN79279.1"/>
    </source>
</evidence>
<evidence type="ECO:0000313" key="3">
    <source>
        <dbReference type="Proteomes" id="UP000060787"/>
    </source>
</evidence>
<dbReference type="EMBL" id="CP011129">
    <property type="protein sequence ID" value="ALN79279.1"/>
    <property type="molecule type" value="Genomic_DNA"/>
</dbReference>
<protein>
    <submittedName>
        <fullName evidence="2">Uncharacterized protein</fullName>
    </submittedName>
</protein>
<dbReference type="AlphaFoldDB" id="A0A0S2F6W8"/>
<name>A0A0S2F6W8_LYSAN</name>
<feature type="region of interest" description="Disordered" evidence="1">
    <location>
        <begin position="58"/>
        <end position="77"/>
    </location>
</feature>
<feature type="region of interest" description="Disordered" evidence="1">
    <location>
        <begin position="18"/>
        <end position="51"/>
    </location>
</feature>
<dbReference type="PATRIC" id="fig|84531.8.peg.1145"/>
<proteinExistence type="predicted"/>
<dbReference type="Proteomes" id="UP000060787">
    <property type="component" value="Chromosome"/>
</dbReference>
<sequence length="187" mass="20090">MDRSTRNRFCRLWHGRPHERRSATAVTRRSGDGGRGLGWGCPRDGPEAAEAPGWERLMQKTNRPASKGRSGASRDRVTDACGVGSAQTNAPLRALSRLQERATRKEPLERGHISYRRPTDRHPRVGAAQAATANCRQRPGFTSHCAPSPCRSGVSRDHGTGSGRTAAVTDRSSGLSRVGAAQAATAN</sequence>
<feature type="region of interest" description="Disordered" evidence="1">
    <location>
        <begin position="141"/>
        <end position="187"/>
    </location>
</feature>